<evidence type="ECO:0000256" key="4">
    <source>
        <dbReference type="ARBA" id="ARBA00022490"/>
    </source>
</evidence>
<dbReference type="InterPro" id="IPR001001">
    <property type="entry name" value="DNA_polIII_beta"/>
</dbReference>
<feature type="domain" description="DNA polymerase III beta sliding clamp C-terminal" evidence="13">
    <location>
        <begin position="251"/>
        <end position="370"/>
    </location>
</feature>
<protein>
    <recommendedName>
        <fullName evidence="3 10">Beta sliding clamp</fullName>
    </recommendedName>
</protein>
<evidence type="ECO:0000256" key="9">
    <source>
        <dbReference type="ARBA" id="ARBA00023125"/>
    </source>
</evidence>
<keyword evidence="7 10" id="KW-0235">DNA replication</keyword>
<dbReference type="KEGG" id="tsv:DSM104635_00002"/>
<dbReference type="Pfam" id="PF02767">
    <property type="entry name" value="DNA_pol3_beta_2"/>
    <property type="match status" value="1"/>
</dbReference>
<evidence type="ECO:0000259" key="12">
    <source>
        <dbReference type="Pfam" id="PF02767"/>
    </source>
</evidence>
<reference evidence="15" key="1">
    <citation type="submission" date="2019-12" db="EMBL/GenBank/DDBJ databases">
        <title>Complete genome of Terracaulis silvestris 0127_4.</title>
        <authorList>
            <person name="Vieira S."/>
            <person name="Riedel T."/>
            <person name="Sproer C."/>
            <person name="Pascual J."/>
            <person name="Boedeker C."/>
            <person name="Overmann J."/>
        </authorList>
    </citation>
    <scope>NUCLEOTIDE SEQUENCE [LARGE SCALE GENOMIC DNA]</scope>
    <source>
        <strain evidence="15">0127_4</strain>
    </source>
</reference>
<keyword evidence="5 10" id="KW-0808">Transferase</keyword>
<dbReference type="GO" id="GO:0005737">
    <property type="term" value="C:cytoplasm"/>
    <property type="evidence" value="ECO:0007669"/>
    <property type="project" value="UniProtKB-SubCell"/>
</dbReference>
<dbReference type="Pfam" id="PF02768">
    <property type="entry name" value="DNA_pol3_beta_3"/>
    <property type="match status" value="1"/>
</dbReference>
<proteinExistence type="inferred from homology"/>
<dbReference type="GO" id="GO:0006271">
    <property type="term" value="P:DNA strand elongation involved in DNA replication"/>
    <property type="evidence" value="ECO:0007669"/>
    <property type="project" value="TreeGrafter"/>
</dbReference>
<evidence type="ECO:0000256" key="7">
    <source>
        <dbReference type="ARBA" id="ARBA00022705"/>
    </source>
</evidence>
<accession>A0A6I6MJH7</accession>
<keyword evidence="4 10" id="KW-0963">Cytoplasm</keyword>
<dbReference type="Gene3D" id="3.70.10.10">
    <property type="match status" value="1"/>
</dbReference>
<keyword evidence="6 10" id="KW-0548">Nucleotidyltransferase</keyword>
<feature type="domain" description="DNA polymerase III beta sliding clamp N-terminal" evidence="11">
    <location>
        <begin position="1"/>
        <end position="121"/>
    </location>
</feature>
<organism evidence="14 15">
    <name type="scientific">Terricaulis silvestris</name>
    <dbReference type="NCBI Taxonomy" id="2686094"/>
    <lineage>
        <taxon>Bacteria</taxon>
        <taxon>Pseudomonadati</taxon>
        <taxon>Pseudomonadota</taxon>
        <taxon>Alphaproteobacteria</taxon>
        <taxon>Caulobacterales</taxon>
        <taxon>Caulobacteraceae</taxon>
        <taxon>Terricaulis</taxon>
    </lineage>
</organism>
<evidence type="ECO:0000259" key="13">
    <source>
        <dbReference type="Pfam" id="PF02768"/>
    </source>
</evidence>
<dbReference type="Gene3D" id="3.10.150.10">
    <property type="entry name" value="DNA Polymerase III, subunit A, domain 2"/>
    <property type="match status" value="1"/>
</dbReference>
<dbReference type="RefSeq" id="WP_158764215.1">
    <property type="nucleotide sequence ID" value="NZ_CP047045.1"/>
</dbReference>
<dbReference type="CDD" id="cd00140">
    <property type="entry name" value="beta_clamp"/>
    <property type="match status" value="1"/>
</dbReference>
<dbReference type="SUPFAM" id="SSF55979">
    <property type="entry name" value="DNA clamp"/>
    <property type="match status" value="3"/>
</dbReference>
<evidence type="ECO:0000256" key="1">
    <source>
        <dbReference type="ARBA" id="ARBA00004496"/>
    </source>
</evidence>
<name>A0A6I6MJH7_9CAUL</name>
<evidence type="ECO:0000256" key="6">
    <source>
        <dbReference type="ARBA" id="ARBA00022695"/>
    </source>
</evidence>
<dbReference type="SMART" id="SM00480">
    <property type="entry name" value="POL3Bc"/>
    <property type="match status" value="1"/>
</dbReference>
<evidence type="ECO:0000256" key="3">
    <source>
        <dbReference type="ARBA" id="ARBA00021035"/>
    </source>
</evidence>
<evidence type="ECO:0000256" key="10">
    <source>
        <dbReference type="PIRNR" id="PIRNR000804"/>
    </source>
</evidence>
<dbReference type="PANTHER" id="PTHR30478">
    <property type="entry name" value="DNA POLYMERASE III SUBUNIT BETA"/>
    <property type="match status" value="1"/>
</dbReference>
<dbReference type="InterPro" id="IPR022634">
    <property type="entry name" value="DNA_polIII_beta_N"/>
</dbReference>
<keyword evidence="15" id="KW-1185">Reference proteome</keyword>
<evidence type="ECO:0000256" key="8">
    <source>
        <dbReference type="ARBA" id="ARBA00022932"/>
    </source>
</evidence>
<comment type="similarity">
    <text evidence="2 10">Belongs to the beta sliding clamp family.</text>
</comment>
<comment type="function">
    <text evidence="10">Confers DNA tethering and processivity to DNA polymerases and other proteins. Acts as a clamp, forming a ring around DNA (a reaction catalyzed by the clamp-loading complex) which diffuses in an ATP-independent manner freely and bidirectionally along dsDNA. Initially characterized for its ability to contact the catalytic subunit of DNA polymerase III (Pol III), a complex, multichain enzyme responsible for most of the replicative synthesis in bacteria; Pol III exhibits 3'-5' exonuclease proofreading activity. The beta chain is required for initiation of replication as well as for processivity of DNA replication.</text>
</comment>
<evidence type="ECO:0000256" key="5">
    <source>
        <dbReference type="ARBA" id="ARBA00022679"/>
    </source>
</evidence>
<dbReference type="GO" id="GO:0009360">
    <property type="term" value="C:DNA polymerase III complex"/>
    <property type="evidence" value="ECO:0007669"/>
    <property type="project" value="InterPro"/>
</dbReference>
<dbReference type="GO" id="GO:0003887">
    <property type="term" value="F:DNA-directed DNA polymerase activity"/>
    <property type="evidence" value="ECO:0007669"/>
    <property type="project" value="UniProtKB-UniRule"/>
</dbReference>
<dbReference type="InterPro" id="IPR022637">
    <property type="entry name" value="DNA_polIII_beta_cen"/>
</dbReference>
<comment type="subunit">
    <text evidence="10">Forms a ring-shaped head-to-tail homodimer around DNA.</text>
</comment>
<dbReference type="PIRSF" id="PIRSF000804">
    <property type="entry name" value="DNA_pol_III_b"/>
    <property type="match status" value="1"/>
</dbReference>
<keyword evidence="9" id="KW-0238">DNA-binding</keyword>
<evidence type="ECO:0000313" key="14">
    <source>
        <dbReference type="EMBL" id="QGZ93196.1"/>
    </source>
</evidence>
<dbReference type="EMBL" id="CP047045">
    <property type="protein sequence ID" value="QGZ93196.1"/>
    <property type="molecule type" value="Genomic_DNA"/>
</dbReference>
<dbReference type="AlphaFoldDB" id="A0A6I6MJH7"/>
<dbReference type="PANTHER" id="PTHR30478:SF0">
    <property type="entry name" value="BETA SLIDING CLAMP"/>
    <property type="match status" value="1"/>
</dbReference>
<evidence type="ECO:0000259" key="11">
    <source>
        <dbReference type="Pfam" id="PF00712"/>
    </source>
</evidence>
<comment type="subcellular location">
    <subcellularLocation>
        <location evidence="1 10">Cytoplasm</location>
    </subcellularLocation>
</comment>
<dbReference type="NCBIfam" id="TIGR00663">
    <property type="entry name" value="dnan"/>
    <property type="match status" value="1"/>
</dbReference>
<dbReference type="Pfam" id="PF00712">
    <property type="entry name" value="DNA_pol3_beta"/>
    <property type="match status" value="1"/>
</dbReference>
<dbReference type="GO" id="GO:0008408">
    <property type="term" value="F:3'-5' exonuclease activity"/>
    <property type="evidence" value="ECO:0007669"/>
    <property type="project" value="InterPro"/>
</dbReference>
<feature type="domain" description="DNA polymerase III beta sliding clamp central" evidence="12">
    <location>
        <begin position="131"/>
        <end position="248"/>
    </location>
</feature>
<dbReference type="Proteomes" id="UP000431269">
    <property type="component" value="Chromosome"/>
</dbReference>
<gene>
    <name evidence="14" type="primary">dnaN</name>
    <name evidence="14" type="ORF">DSM104635_00002</name>
</gene>
<keyword evidence="8 10" id="KW-0239">DNA-directed DNA polymerase</keyword>
<evidence type="ECO:0000313" key="15">
    <source>
        <dbReference type="Proteomes" id="UP000431269"/>
    </source>
</evidence>
<dbReference type="InterPro" id="IPR046938">
    <property type="entry name" value="DNA_clamp_sf"/>
</dbReference>
<dbReference type="GO" id="GO:0003677">
    <property type="term" value="F:DNA binding"/>
    <property type="evidence" value="ECO:0007669"/>
    <property type="project" value="UniProtKB-UniRule"/>
</dbReference>
<sequence length="371" mass="40259">MRLTIERSALLKALNHVQSVVERRNTIPILSNVLMSAQGDSLRLTATDLDIEISEGAPAEVERGGQTTAPANYLYDFVRKLPDGSAVKFDVSGDDPRLFISAAKSRLHLPVLPAGDFPSMPSDGFETKFEIEPTELARLIDKTRFAISTEETRYYLNGIFFHTIDAGGAKLRAVATDGHRLALADAPAPKGAAGMPGVIVPRKTINELKRLLDDAADMVEIAVSPQKIRFTLGDAVLTSKLIDGSFPEYARVIPKGNSKKLKIDNKAFSEAVDRVATVSAERSRSVRLALEKDKVTLTVNNPDAGVATEDLPADYSSDSMEIGFNAKYLLDVAQQIEGSEAVFELADSGSPTLVRDEADENALYVLMPLRV</sequence>
<dbReference type="InterPro" id="IPR022635">
    <property type="entry name" value="DNA_polIII_beta_C"/>
</dbReference>
<evidence type="ECO:0000256" key="2">
    <source>
        <dbReference type="ARBA" id="ARBA00010752"/>
    </source>
</evidence>